<feature type="compositionally biased region" description="Polar residues" evidence="1">
    <location>
        <begin position="923"/>
        <end position="935"/>
    </location>
</feature>
<evidence type="ECO:0000256" key="1">
    <source>
        <dbReference type="SAM" id="MobiDB-lite"/>
    </source>
</evidence>
<feature type="compositionally biased region" description="Basic and acidic residues" evidence="1">
    <location>
        <begin position="906"/>
        <end position="922"/>
    </location>
</feature>
<dbReference type="Proteomes" id="UP000308652">
    <property type="component" value="Unassembled WGS sequence"/>
</dbReference>
<sequence>MASDIRKGIIRDLTHNTRLANTEVFFNKLLPVPPETIENIKKTCSDQGLLGDNGWSKFPNVNDEQKKFGEDLFYPAFVEAAEHIRKTALELQGPKVAQKLINTCWIDRHSRPPKSLKSEDIPASIRPDVLNVTGSKDIEKKIIALEKLIREKYEQKESDSSDTTKVKKLEKVLAANKLLAIWWAQLHVAVEVKESSDDAYLEDSVIQLCTYLREMLRQQPDRRFVLGIILSGYKLTVWLCDRSGLLGTARAIDIHDSPHCFIQVIAGLALLEPHRLGWDPTMRLYIPATPDHSERFLPSYEYEFHVSADKLLHYQTHWAIDMPSDNDRSNRVCFITLQTVAAAAAEVMCGRATLVWEAILHTEKDNLSPGIYIIKQCWRARNHTISEGEVYDIPQLFHNPEDPNPRLTNRKYSSEDVMIGEHLDTTLDLIRQGITPEHVSPAPLEKKRQRPEDHEPLLHTKSTNATDIHTTVAYADIEPVLRGLSRVALKIWGWPIKFFRDIPELLRILRDAIADHYLLILNGVLHRDISPSNIIISPITPSVVKTRGYLIDFDHIKQSQDYHTVEEIVERQNPCSAVEKQTTPEGVQTAISALHGLSIDRDVAVVALKACSQQGGRAAMYIYETVKAIHKITKKGTTYTSEDLRWNELNMKPLPTFEDHQPRQGTRTGTLPFMSPEVIACDTLYQGLTWKPRNFGNFIHQGIHDMDSVLSILNFICITRGGPGGDRREELISKYDDVLSDDSEDFKRIKELRNLVRKLFDIDDPAELRNTKWRFFRNPALMDAEVFGSFHPNFEALKPLARNWYTTLRHAYEFSRYEYYDIHRHFLATLDEFIQNFEENSPTLTPEFLQAKHAVDRKRQDYLKKRLSMFKLEEEPLPTDVEEDRVPVQLEETQSPLSRRKRRKVRAGEENKGEAGGNKRLDSSNYTSLLQVCEE</sequence>
<dbReference type="PANTHER" id="PTHR38248">
    <property type="entry name" value="FUNK1 6"/>
    <property type="match status" value="1"/>
</dbReference>
<dbReference type="InterPro" id="IPR011009">
    <property type="entry name" value="Kinase-like_dom_sf"/>
</dbReference>
<dbReference type="Pfam" id="PF17667">
    <property type="entry name" value="Pkinase_fungal"/>
    <property type="match status" value="1"/>
</dbReference>
<evidence type="ECO:0000259" key="2">
    <source>
        <dbReference type="Pfam" id="PF17667"/>
    </source>
</evidence>
<name>A0A5C3MFH3_9AGAR</name>
<dbReference type="InterPro" id="IPR008266">
    <property type="entry name" value="Tyr_kinase_AS"/>
</dbReference>
<dbReference type="OrthoDB" id="312874at2759"/>
<dbReference type="SUPFAM" id="SSF56112">
    <property type="entry name" value="Protein kinase-like (PK-like)"/>
    <property type="match status" value="1"/>
</dbReference>
<reference evidence="3 4" key="1">
    <citation type="journal article" date="2019" name="Nat. Ecol. Evol.">
        <title>Megaphylogeny resolves global patterns of mushroom evolution.</title>
        <authorList>
            <person name="Varga T."/>
            <person name="Krizsan K."/>
            <person name="Foldi C."/>
            <person name="Dima B."/>
            <person name="Sanchez-Garcia M."/>
            <person name="Sanchez-Ramirez S."/>
            <person name="Szollosi G.J."/>
            <person name="Szarkandi J.G."/>
            <person name="Papp V."/>
            <person name="Albert L."/>
            <person name="Andreopoulos W."/>
            <person name="Angelini C."/>
            <person name="Antonin V."/>
            <person name="Barry K.W."/>
            <person name="Bougher N.L."/>
            <person name="Buchanan P."/>
            <person name="Buyck B."/>
            <person name="Bense V."/>
            <person name="Catcheside P."/>
            <person name="Chovatia M."/>
            <person name="Cooper J."/>
            <person name="Damon W."/>
            <person name="Desjardin D."/>
            <person name="Finy P."/>
            <person name="Geml J."/>
            <person name="Haridas S."/>
            <person name="Hughes K."/>
            <person name="Justo A."/>
            <person name="Karasinski D."/>
            <person name="Kautmanova I."/>
            <person name="Kiss B."/>
            <person name="Kocsube S."/>
            <person name="Kotiranta H."/>
            <person name="LaButti K.M."/>
            <person name="Lechner B.E."/>
            <person name="Liimatainen K."/>
            <person name="Lipzen A."/>
            <person name="Lukacs Z."/>
            <person name="Mihaltcheva S."/>
            <person name="Morgado L.N."/>
            <person name="Niskanen T."/>
            <person name="Noordeloos M.E."/>
            <person name="Ohm R.A."/>
            <person name="Ortiz-Santana B."/>
            <person name="Ovrebo C."/>
            <person name="Racz N."/>
            <person name="Riley R."/>
            <person name="Savchenko A."/>
            <person name="Shiryaev A."/>
            <person name="Soop K."/>
            <person name="Spirin V."/>
            <person name="Szebenyi C."/>
            <person name="Tomsovsky M."/>
            <person name="Tulloss R.E."/>
            <person name="Uehling J."/>
            <person name="Grigoriev I.V."/>
            <person name="Vagvolgyi C."/>
            <person name="Papp T."/>
            <person name="Martin F.M."/>
            <person name="Miettinen O."/>
            <person name="Hibbett D.S."/>
            <person name="Nagy L.G."/>
        </authorList>
    </citation>
    <scope>NUCLEOTIDE SEQUENCE [LARGE SCALE GENOMIC DNA]</scope>
    <source>
        <strain evidence="3 4">CBS 166.37</strain>
    </source>
</reference>
<dbReference type="EMBL" id="ML213591">
    <property type="protein sequence ID" value="TFK43980.1"/>
    <property type="molecule type" value="Genomic_DNA"/>
</dbReference>
<dbReference type="AlphaFoldDB" id="A0A5C3MFH3"/>
<dbReference type="InterPro" id="IPR040976">
    <property type="entry name" value="Pkinase_fungal"/>
</dbReference>
<feature type="domain" description="Fungal-type protein kinase" evidence="2">
    <location>
        <begin position="181"/>
        <end position="561"/>
    </location>
</feature>
<keyword evidence="4" id="KW-1185">Reference proteome</keyword>
<organism evidence="3 4">
    <name type="scientific">Crucibulum laeve</name>
    <dbReference type="NCBI Taxonomy" id="68775"/>
    <lineage>
        <taxon>Eukaryota</taxon>
        <taxon>Fungi</taxon>
        <taxon>Dikarya</taxon>
        <taxon>Basidiomycota</taxon>
        <taxon>Agaricomycotina</taxon>
        <taxon>Agaricomycetes</taxon>
        <taxon>Agaricomycetidae</taxon>
        <taxon>Agaricales</taxon>
        <taxon>Agaricineae</taxon>
        <taxon>Nidulariaceae</taxon>
        <taxon>Crucibulum</taxon>
    </lineage>
</organism>
<dbReference type="GO" id="GO:0004672">
    <property type="term" value="F:protein kinase activity"/>
    <property type="evidence" value="ECO:0007669"/>
    <property type="project" value="InterPro"/>
</dbReference>
<protein>
    <recommendedName>
        <fullName evidence="2">Fungal-type protein kinase domain-containing protein</fullName>
    </recommendedName>
</protein>
<evidence type="ECO:0000313" key="3">
    <source>
        <dbReference type="EMBL" id="TFK43980.1"/>
    </source>
</evidence>
<accession>A0A5C3MFH3</accession>
<gene>
    <name evidence="3" type="ORF">BDQ12DRAFT_731934</name>
</gene>
<dbReference type="PANTHER" id="PTHR38248:SF2">
    <property type="entry name" value="FUNK1 11"/>
    <property type="match status" value="1"/>
</dbReference>
<dbReference type="Gene3D" id="1.10.510.10">
    <property type="entry name" value="Transferase(Phosphotransferase) domain 1"/>
    <property type="match status" value="1"/>
</dbReference>
<feature type="region of interest" description="Disordered" evidence="1">
    <location>
        <begin position="881"/>
        <end position="935"/>
    </location>
</feature>
<dbReference type="STRING" id="68775.A0A5C3MFH3"/>
<dbReference type="PROSITE" id="PS00109">
    <property type="entry name" value="PROTEIN_KINASE_TYR"/>
    <property type="match status" value="1"/>
</dbReference>
<evidence type="ECO:0000313" key="4">
    <source>
        <dbReference type="Proteomes" id="UP000308652"/>
    </source>
</evidence>
<proteinExistence type="predicted"/>